<feature type="domain" description="Heparin-sulfate lyase N-terminal" evidence="6">
    <location>
        <begin position="122"/>
        <end position="301"/>
    </location>
</feature>
<dbReference type="Pfam" id="PF16889">
    <property type="entry name" value="Hepar_II_III_N"/>
    <property type="match status" value="1"/>
</dbReference>
<keyword evidence="2" id="KW-0732">Signal</keyword>
<dbReference type="Gene3D" id="1.50.10.100">
    <property type="entry name" value="Chondroitin AC/alginate lyase"/>
    <property type="match status" value="1"/>
</dbReference>
<evidence type="ECO:0000256" key="1">
    <source>
        <dbReference type="ARBA" id="ARBA00004418"/>
    </source>
</evidence>
<evidence type="ECO:0000256" key="4">
    <source>
        <dbReference type="ARBA" id="ARBA00023239"/>
    </source>
</evidence>
<dbReference type="RefSeq" id="WP_145848935.1">
    <property type="nucleotide sequence ID" value="NZ_CP042239.1"/>
</dbReference>
<keyword evidence="3" id="KW-0574">Periplasm</keyword>
<dbReference type="InterPro" id="IPR008929">
    <property type="entry name" value="Chondroitin_lyas"/>
</dbReference>
<dbReference type="KEGG" id="ssua:FPZ54_16580"/>
<evidence type="ECO:0000259" key="5">
    <source>
        <dbReference type="Pfam" id="PF07940"/>
    </source>
</evidence>
<accession>A0A518RJ58</accession>
<evidence type="ECO:0000313" key="7">
    <source>
        <dbReference type="EMBL" id="QDX27460.1"/>
    </source>
</evidence>
<organism evidence="7 8">
    <name type="scientific">Sphingomonas suaedae</name>
    <dbReference type="NCBI Taxonomy" id="2599297"/>
    <lineage>
        <taxon>Bacteria</taxon>
        <taxon>Pseudomonadati</taxon>
        <taxon>Pseudomonadota</taxon>
        <taxon>Alphaproteobacteria</taxon>
        <taxon>Sphingomonadales</taxon>
        <taxon>Sphingomonadaceae</taxon>
        <taxon>Sphingomonas</taxon>
    </lineage>
</organism>
<dbReference type="OrthoDB" id="9763014at2"/>
<dbReference type="SUPFAM" id="SSF48230">
    <property type="entry name" value="Chondroitin AC/alginate lyase"/>
    <property type="match status" value="1"/>
</dbReference>
<evidence type="ECO:0000256" key="3">
    <source>
        <dbReference type="ARBA" id="ARBA00022764"/>
    </source>
</evidence>
<dbReference type="GO" id="GO:0042597">
    <property type="term" value="C:periplasmic space"/>
    <property type="evidence" value="ECO:0007669"/>
    <property type="project" value="UniProtKB-SubCell"/>
</dbReference>
<comment type="subcellular location">
    <subcellularLocation>
        <location evidence="1">Periplasm</location>
    </subcellularLocation>
</comment>
<dbReference type="Proteomes" id="UP000318055">
    <property type="component" value="Chromosome"/>
</dbReference>
<proteinExistence type="predicted"/>
<keyword evidence="4" id="KW-0456">Lyase</keyword>
<dbReference type="Pfam" id="PF07940">
    <property type="entry name" value="Hepar_II_III_C"/>
    <property type="match status" value="1"/>
</dbReference>
<name>A0A518RJ58_9SPHN</name>
<dbReference type="EMBL" id="CP042239">
    <property type="protein sequence ID" value="QDX27460.1"/>
    <property type="molecule type" value="Genomic_DNA"/>
</dbReference>
<sequence length="559" mass="61413">MDRRLAFVRHVPPRRLFRRAWLVAKRRLVDRGLDLGLVTGDMLAQVGAPLADPLPHSPCVPKGEAETTPGGSIALTFLNERQEFALPVEWNRFSGDPARQLWMMNLHYMEYLPALPDELFQAVIRDWIAAHVRLKPGYWADSWNSYTLSIRIVVWMQEIARRRDRLDPDFLALAARSLASQTGFLVRNLETDIGGNHLIKNIKALAWASAFFVSDVAKEWRSLAIAMLRRELPVQILGDGVHYERSPSYHAQVFADLIDTRVALGNAAPAVLIDALDRMAQAVVDLTHPDGGPALFNDAGLTMALAPADCLTAFATAGGVVPLPRSIIRFPDAGYFGVRSPDYYLIGDAGRIGPDELPAHSHGDIGSFELSVAGHRMIVDQGVFQYVVGELRDRSRSAANHNVLHIAGRDQAEFFGAFRCGRRPAVEGEALPGEADGMLMIRSAHDGYGIRVEREIRTDHRRITITDTLGGDGARTAASATLLLHPNVVASPGSDGVLLAVGDARAIVRADAPVEIEPAVHWPDMGVEGSTSRLRFRLTEGRQQLVTTIEILSDRSKAR</sequence>
<protein>
    <submittedName>
        <fullName evidence="7">Uncharacterized protein</fullName>
    </submittedName>
</protein>
<dbReference type="PANTHER" id="PTHR39210:SF1">
    <property type="entry name" value="HEPARIN-SULFATE LYASE"/>
    <property type="match status" value="1"/>
</dbReference>
<reference evidence="7 8" key="1">
    <citation type="submission" date="2019-07" db="EMBL/GenBank/DDBJ databases">
        <title>Sphingomonas alkalisoli sp. nov., isolated from rhizosphere soil of Suaedae salsa.</title>
        <authorList>
            <person name="Zhang H."/>
            <person name="Xu L."/>
            <person name="Zhang J.-X."/>
            <person name="Sun J.-Q."/>
        </authorList>
    </citation>
    <scope>NUCLEOTIDE SEQUENCE [LARGE SCALE GENOMIC DNA]</scope>
    <source>
        <strain evidence="7 8">XS-10</strain>
    </source>
</reference>
<gene>
    <name evidence="7" type="ORF">FPZ54_16580</name>
</gene>
<dbReference type="AlphaFoldDB" id="A0A518RJ58"/>
<dbReference type="Gene3D" id="2.70.98.70">
    <property type="match status" value="1"/>
</dbReference>
<dbReference type="GO" id="GO:0016829">
    <property type="term" value="F:lyase activity"/>
    <property type="evidence" value="ECO:0007669"/>
    <property type="project" value="UniProtKB-KW"/>
</dbReference>
<dbReference type="PANTHER" id="PTHR39210">
    <property type="entry name" value="HEPARIN-SULFATE LYASE"/>
    <property type="match status" value="1"/>
</dbReference>
<evidence type="ECO:0000313" key="8">
    <source>
        <dbReference type="Proteomes" id="UP000318055"/>
    </source>
</evidence>
<evidence type="ECO:0000256" key="2">
    <source>
        <dbReference type="ARBA" id="ARBA00022729"/>
    </source>
</evidence>
<keyword evidence="8" id="KW-1185">Reference proteome</keyword>
<feature type="domain" description="Heparinase II/III-like C-terminal" evidence="5">
    <location>
        <begin position="324"/>
        <end position="531"/>
    </location>
</feature>
<dbReference type="InterPro" id="IPR012480">
    <property type="entry name" value="Hepar_II_III_C"/>
</dbReference>
<evidence type="ECO:0000259" key="6">
    <source>
        <dbReference type="Pfam" id="PF16889"/>
    </source>
</evidence>
<dbReference type="InterPro" id="IPR031680">
    <property type="entry name" value="Hepar_II_III_N"/>
</dbReference>